<gene>
    <name evidence="1" type="ORF">S03H2_18928</name>
</gene>
<accession>X1FBJ5</accession>
<dbReference type="EMBL" id="BARU01009844">
    <property type="protein sequence ID" value="GAH42337.1"/>
    <property type="molecule type" value="Genomic_DNA"/>
</dbReference>
<feature type="non-terminal residue" evidence="1">
    <location>
        <position position="195"/>
    </location>
</feature>
<comment type="caution">
    <text evidence="1">The sequence shown here is derived from an EMBL/GenBank/DDBJ whole genome shotgun (WGS) entry which is preliminary data.</text>
</comment>
<dbReference type="AlphaFoldDB" id="X1FBJ5"/>
<name>X1FBJ5_9ZZZZ</name>
<protein>
    <submittedName>
        <fullName evidence="1">Uncharacterized protein</fullName>
    </submittedName>
</protein>
<sequence>MGKEKKKSLGIKTTRYFTKTCTKCKFEYPNWFTNCPKCGAAWDSVEAEKTTGAKEALKKTIKIIVKITEEDFNNTLERVKLIFSADQGRSWYQMEMENQLDFFIAEITDVPVGSDIIYYIEVILIHGEQIIENNEGNYFHYKVGVPIEDLEKDQQISKGKIVNHAKKLLNKAVNEYDEVLEKYLVVFIPSEGRIL</sequence>
<organism evidence="1">
    <name type="scientific">marine sediment metagenome</name>
    <dbReference type="NCBI Taxonomy" id="412755"/>
    <lineage>
        <taxon>unclassified sequences</taxon>
        <taxon>metagenomes</taxon>
        <taxon>ecological metagenomes</taxon>
    </lineage>
</organism>
<evidence type="ECO:0000313" key="1">
    <source>
        <dbReference type="EMBL" id="GAH42337.1"/>
    </source>
</evidence>
<reference evidence="1" key="1">
    <citation type="journal article" date="2014" name="Front. Microbiol.">
        <title>High frequency of phylogenetically diverse reductive dehalogenase-homologous genes in deep subseafloor sedimentary metagenomes.</title>
        <authorList>
            <person name="Kawai M."/>
            <person name="Futagami T."/>
            <person name="Toyoda A."/>
            <person name="Takaki Y."/>
            <person name="Nishi S."/>
            <person name="Hori S."/>
            <person name="Arai W."/>
            <person name="Tsubouchi T."/>
            <person name="Morono Y."/>
            <person name="Uchiyama I."/>
            <person name="Ito T."/>
            <person name="Fujiyama A."/>
            <person name="Inagaki F."/>
            <person name="Takami H."/>
        </authorList>
    </citation>
    <scope>NUCLEOTIDE SEQUENCE</scope>
    <source>
        <strain evidence="1">Expedition CK06-06</strain>
    </source>
</reference>
<proteinExistence type="predicted"/>